<name>A0ABR6EX35_9SPHI</name>
<dbReference type="Proteomes" id="UP000636110">
    <property type="component" value="Unassembled WGS sequence"/>
</dbReference>
<reference evidence="3 4" key="1">
    <citation type="submission" date="2019-11" db="EMBL/GenBank/DDBJ databases">
        <title>Description of Pedobacter sp. LMG 31462T.</title>
        <authorList>
            <person name="Carlier A."/>
            <person name="Qi S."/>
            <person name="Vandamme P."/>
        </authorList>
    </citation>
    <scope>NUCLEOTIDE SEQUENCE [LARGE SCALE GENOMIC DNA]</scope>
    <source>
        <strain evidence="3 4">LMG 31462</strain>
    </source>
</reference>
<dbReference type="EMBL" id="WNXC01000004">
    <property type="protein sequence ID" value="MBB2149852.1"/>
    <property type="molecule type" value="Genomic_DNA"/>
</dbReference>
<evidence type="ECO:0000256" key="2">
    <source>
        <dbReference type="SAM" id="SignalP"/>
    </source>
</evidence>
<comment type="caution">
    <text evidence="3">The sequence shown here is derived from an EMBL/GenBank/DDBJ whole genome shotgun (WGS) entry which is preliminary data.</text>
</comment>
<proteinExistence type="predicted"/>
<dbReference type="Pfam" id="PF13432">
    <property type="entry name" value="TPR_16"/>
    <property type="match status" value="2"/>
</dbReference>
<dbReference type="RefSeq" id="WP_182958023.1">
    <property type="nucleotide sequence ID" value="NZ_WNXC01000004.1"/>
</dbReference>
<keyword evidence="2" id="KW-0732">Signal</keyword>
<dbReference type="Pfam" id="PF14559">
    <property type="entry name" value="TPR_19"/>
    <property type="match status" value="1"/>
</dbReference>
<feature type="signal peptide" evidence="2">
    <location>
        <begin position="1"/>
        <end position="19"/>
    </location>
</feature>
<dbReference type="PANTHER" id="PTHR12558:SF13">
    <property type="entry name" value="CELL DIVISION CYCLE PROTEIN 27 HOMOLOG"/>
    <property type="match status" value="1"/>
</dbReference>
<keyword evidence="1" id="KW-0802">TPR repeat</keyword>
<dbReference type="SMART" id="SM00028">
    <property type="entry name" value="TPR"/>
    <property type="match status" value="9"/>
</dbReference>
<evidence type="ECO:0000256" key="1">
    <source>
        <dbReference type="PROSITE-ProRule" id="PRU00339"/>
    </source>
</evidence>
<accession>A0ABR6EX35</accession>
<feature type="repeat" description="TPR" evidence="1">
    <location>
        <begin position="413"/>
        <end position="446"/>
    </location>
</feature>
<dbReference type="SUPFAM" id="SSF48452">
    <property type="entry name" value="TPR-like"/>
    <property type="match status" value="3"/>
</dbReference>
<dbReference type="InterPro" id="IPR011990">
    <property type="entry name" value="TPR-like_helical_dom_sf"/>
</dbReference>
<dbReference type="PANTHER" id="PTHR12558">
    <property type="entry name" value="CELL DIVISION CYCLE 16,23,27"/>
    <property type="match status" value="1"/>
</dbReference>
<dbReference type="PROSITE" id="PS50005">
    <property type="entry name" value="TPR"/>
    <property type="match status" value="3"/>
</dbReference>
<evidence type="ECO:0000313" key="3">
    <source>
        <dbReference type="EMBL" id="MBB2149852.1"/>
    </source>
</evidence>
<evidence type="ECO:0000313" key="4">
    <source>
        <dbReference type="Proteomes" id="UP000636110"/>
    </source>
</evidence>
<dbReference type="Gene3D" id="1.25.40.10">
    <property type="entry name" value="Tetratricopeptide repeat domain"/>
    <property type="match status" value="4"/>
</dbReference>
<feature type="repeat" description="TPR" evidence="1">
    <location>
        <begin position="32"/>
        <end position="65"/>
    </location>
</feature>
<feature type="repeat" description="TPR" evidence="1">
    <location>
        <begin position="66"/>
        <end position="99"/>
    </location>
</feature>
<protein>
    <submittedName>
        <fullName evidence="3">Tetratricopeptide repeat protein</fullName>
    </submittedName>
</protein>
<keyword evidence="4" id="KW-1185">Reference proteome</keyword>
<gene>
    <name evidence="3" type="ORF">GM920_13190</name>
</gene>
<sequence length="564" mass="62743">MKQRSLLLSLLLAGLSAAAQQPGNPKLDSTEVKTLFFAGLREKLNENYSKAGESFQKILTIDPKNAAVYYEIASLNYRQNKLAEAEAAIKKSVALDANNLWYWKMMAELYKRKGDMEGLVGVFNELIRLSPEDDAFYFDRGNAYLLLGKTTEALQAYDELEKKFGVSKALIQARQRIDLGNKKSATKADMAEMLTAGPDDVPGMLDLSQSMVEKGQMENALVLLKKAKNISPENYEIDLALADYYQNLKMNNESGLALRAAFNNPEMPTQRKGKIILMIAGTAKNSLRLEEAIALCKLAMESSAKEPNMLALNGDLLYQKGDLKGALQQYQEVLILSDQLYPVWERVLTIQNNLGKYKEAAKTGEEALAIFPNQAILYYYQAFALHRDQQNVAAMINVKSAMQLDGDNPELQALIFALQGEIFLDERKFKEANTAFDKAVTLAPKNYLLLNNYAFYLALSNQDLEKAAGLAAKAAAALPGNTSVADTYALILFKLGKYDKAKTWAELAIQHDGAGNGLYLEHYGDILFFNGEQEAAVLHWQKAKDAGNEAANLKRKINEKKYIK</sequence>
<organism evidence="3 4">
    <name type="scientific">Pedobacter gandavensis</name>
    <dbReference type="NCBI Taxonomy" id="2679963"/>
    <lineage>
        <taxon>Bacteria</taxon>
        <taxon>Pseudomonadati</taxon>
        <taxon>Bacteroidota</taxon>
        <taxon>Sphingobacteriia</taxon>
        <taxon>Sphingobacteriales</taxon>
        <taxon>Sphingobacteriaceae</taxon>
        <taxon>Pedobacter</taxon>
    </lineage>
</organism>
<dbReference type="InterPro" id="IPR019734">
    <property type="entry name" value="TPR_rpt"/>
</dbReference>
<feature type="chain" id="PRO_5046579396" evidence="2">
    <location>
        <begin position="20"/>
        <end position="564"/>
    </location>
</feature>